<dbReference type="Proteomes" id="UP000239494">
    <property type="component" value="Unassembled WGS sequence"/>
</dbReference>
<keyword evidence="3" id="KW-1185">Reference proteome</keyword>
<dbReference type="SUPFAM" id="SSF48452">
    <property type="entry name" value="TPR-like"/>
    <property type="match status" value="1"/>
</dbReference>
<evidence type="ECO:0000313" key="2">
    <source>
        <dbReference type="EMBL" id="PRY44939.1"/>
    </source>
</evidence>
<dbReference type="Gene3D" id="1.25.40.10">
    <property type="entry name" value="Tetratricopeptide repeat domain"/>
    <property type="match status" value="1"/>
</dbReference>
<evidence type="ECO:0008006" key="4">
    <source>
        <dbReference type="Google" id="ProtNLM"/>
    </source>
</evidence>
<dbReference type="InterPro" id="IPR011990">
    <property type="entry name" value="TPR-like_helical_dom_sf"/>
</dbReference>
<reference evidence="2 3" key="1">
    <citation type="submission" date="2018-03" db="EMBL/GenBank/DDBJ databases">
        <title>Genomic Encyclopedia of Archaeal and Bacterial Type Strains, Phase II (KMG-II): from individual species to whole genera.</title>
        <authorList>
            <person name="Goeker M."/>
        </authorList>
    </citation>
    <scope>NUCLEOTIDE SEQUENCE [LARGE SCALE GENOMIC DNA]</scope>
    <source>
        <strain evidence="2 3">DSM 44720</strain>
    </source>
</reference>
<accession>A0A2T0TH37</accession>
<evidence type="ECO:0000256" key="1">
    <source>
        <dbReference type="SAM" id="MobiDB-lite"/>
    </source>
</evidence>
<gene>
    <name evidence="2" type="ORF">CLV43_102504</name>
</gene>
<evidence type="ECO:0000313" key="3">
    <source>
        <dbReference type="Proteomes" id="UP000239494"/>
    </source>
</evidence>
<dbReference type="AlphaFoldDB" id="A0A2T0TH37"/>
<sequence length="336" mass="35646">MSAPSPVPRSPATRPRVGVADVDAVENATRILRTVDGRHGGGHCVDTVVGALPMADALLRVPASAEVATRMRRAVADLHNLAGWVCFDTGLHDDALRQFGRALELAGAGGDDALTADVRYRLGRVYLHHGAIGRASTEFQRGTRAAAACGSPHAMAILCANQAWAQARMGAREETQALLAQAADEFARADPEEAPGWAAFLTTTDLLSITGTVHTELAQTVDPRFADLAVPELSAAAKGYGPDMVRSKAMCLISLSTALLVSGHPEHGTAVGHQAVDLCERLDSVRTTARLLLLGKVVSRQRGRSDGLTARIDALRPTGAHRRDRVRPNTRRTTTS</sequence>
<protein>
    <recommendedName>
        <fullName evidence="4">Tetratricopeptide repeat protein</fullName>
    </recommendedName>
</protein>
<dbReference type="EMBL" id="PVTF01000002">
    <property type="protein sequence ID" value="PRY44939.1"/>
    <property type="molecule type" value="Genomic_DNA"/>
</dbReference>
<name>A0A2T0TH37_9PSEU</name>
<feature type="compositionally biased region" description="Basic residues" evidence="1">
    <location>
        <begin position="319"/>
        <end position="330"/>
    </location>
</feature>
<proteinExistence type="predicted"/>
<organism evidence="2 3">
    <name type="scientific">Umezawaea tangerina</name>
    <dbReference type="NCBI Taxonomy" id="84725"/>
    <lineage>
        <taxon>Bacteria</taxon>
        <taxon>Bacillati</taxon>
        <taxon>Actinomycetota</taxon>
        <taxon>Actinomycetes</taxon>
        <taxon>Pseudonocardiales</taxon>
        <taxon>Pseudonocardiaceae</taxon>
        <taxon>Umezawaea</taxon>
    </lineage>
</organism>
<comment type="caution">
    <text evidence="2">The sequence shown here is derived from an EMBL/GenBank/DDBJ whole genome shotgun (WGS) entry which is preliminary data.</text>
</comment>
<feature type="region of interest" description="Disordered" evidence="1">
    <location>
        <begin position="316"/>
        <end position="336"/>
    </location>
</feature>